<evidence type="ECO:0000313" key="11">
    <source>
        <dbReference type="EMBL" id="AXK43290.1"/>
    </source>
</evidence>
<dbReference type="KEGG" id="err:DVR09_14085"/>
<keyword evidence="6" id="KW-0249">Electron transport</keyword>
<dbReference type="SUPFAM" id="SSF46626">
    <property type="entry name" value="Cytochrome c"/>
    <property type="match status" value="2"/>
</dbReference>
<gene>
    <name evidence="11" type="ORF">DVR09_14085</name>
</gene>
<dbReference type="PANTHER" id="PTHR33751">
    <property type="entry name" value="CBB3-TYPE CYTOCHROME C OXIDASE SUBUNIT FIXP"/>
    <property type="match status" value="1"/>
</dbReference>
<evidence type="ECO:0000256" key="1">
    <source>
        <dbReference type="ARBA" id="ARBA00004418"/>
    </source>
</evidence>
<keyword evidence="3 8" id="KW-0349">Heme</keyword>
<feature type="binding site" description="axial binding residue" evidence="9">
    <location>
        <position position="142"/>
    </location>
    <ligand>
        <name>heme c</name>
        <dbReference type="ChEBI" id="CHEBI:61717"/>
        <label>2</label>
    </ligand>
    <ligandPart>
        <name>Fe</name>
        <dbReference type="ChEBI" id="CHEBI:18248"/>
    </ligandPart>
</feature>
<protein>
    <submittedName>
        <fullName evidence="11">Cytochrome c4</fullName>
    </submittedName>
</protein>
<dbReference type="InterPro" id="IPR009056">
    <property type="entry name" value="Cyt_c-like_dom"/>
</dbReference>
<dbReference type="Proteomes" id="UP000254508">
    <property type="component" value="Chromosome"/>
</dbReference>
<keyword evidence="4 9" id="KW-0479">Metal-binding</keyword>
<dbReference type="GO" id="GO:0042597">
    <property type="term" value="C:periplasmic space"/>
    <property type="evidence" value="ECO:0007669"/>
    <property type="project" value="UniProtKB-SubCell"/>
</dbReference>
<evidence type="ECO:0000256" key="5">
    <source>
        <dbReference type="ARBA" id="ARBA00022764"/>
    </source>
</evidence>
<comment type="PTM">
    <text evidence="8">Binds 2 heme c groups covalently per subunit.</text>
</comment>
<dbReference type="Gene3D" id="1.10.760.10">
    <property type="entry name" value="Cytochrome c-like domain"/>
    <property type="match status" value="2"/>
</dbReference>
<reference evidence="12" key="1">
    <citation type="submission" date="2018-07" db="EMBL/GenBank/DDBJ databases">
        <title>Genome sequence of Erythrobacter strain YH-07, an antagonistic bacterium isolated from Yellow Sea.</title>
        <authorList>
            <person name="Tang T."/>
            <person name="Liu Q."/>
            <person name="Sun X."/>
        </authorList>
    </citation>
    <scope>NUCLEOTIDE SEQUENCE [LARGE SCALE GENOMIC DNA]</scope>
    <source>
        <strain evidence="12">YH-07</strain>
    </source>
</reference>
<proteinExistence type="predicted"/>
<dbReference type="Pfam" id="PF13442">
    <property type="entry name" value="Cytochrome_CBB3"/>
    <property type="match status" value="1"/>
</dbReference>
<keyword evidence="2" id="KW-0813">Transport</keyword>
<evidence type="ECO:0000256" key="8">
    <source>
        <dbReference type="PIRSR" id="PIRSR000005-1"/>
    </source>
</evidence>
<dbReference type="InterPro" id="IPR036909">
    <property type="entry name" value="Cyt_c-like_dom_sf"/>
</dbReference>
<dbReference type="PIRSF" id="PIRSF000005">
    <property type="entry name" value="Cytochrome_c4"/>
    <property type="match status" value="1"/>
</dbReference>
<evidence type="ECO:0000256" key="9">
    <source>
        <dbReference type="PIRSR" id="PIRSR000005-2"/>
    </source>
</evidence>
<dbReference type="GO" id="GO:0009055">
    <property type="term" value="F:electron transfer activity"/>
    <property type="evidence" value="ECO:0007669"/>
    <property type="project" value="InterPro"/>
</dbReference>
<feature type="binding site" description="axial binding residue" evidence="9">
    <location>
        <position position="60"/>
    </location>
    <ligand>
        <name>heme c</name>
        <dbReference type="ChEBI" id="CHEBI:61717"/>
        <label>1</label>
    </ligand>
    <ligandPart>
        <name>Fe</name>
        <dbReference type="ChEBI" id="CHEBI:18248"/>
    </ligandPart>
</feature>
<feature type="binding site" description="covalent" evidence="8">
    <location>
        <position position="56"/>
    </location>
    <ligand>
        <name>heme c</name>
        <dbReference type="ChEBI" id="CHEBI:61717"/>
        <label>1</label>
    </ligand>
</feature>
<feature type="binding site" description="covalent" evidence="8">
    <location>
        <position position="59"/>
    </location>
    <ligand>
        <name>heme c</name>
        <dbReference type="ChEBI" id="CHEBI:61717"/>
        <label>1</label>
    </ligand>
</feature>
<evidence type="ECO:0000256" key="4">
    <source>
        <dbReference type="ARBA" id="ARBA00022723"/>
    </source>
</evidence>
<comment type="subcellular location">
    <subcellularLocation>
        <location evidence="1">Periplasm</location>
    </subcellularLocation>
</comment>
<dbReference type="EMBL" id="CP031357">
    <property type="protein sequence ID" value="AXK43290.1"/>
    <property type="molecule type" value="Genomic_DNA"/>
</dbReference>
<feature type="domain" description="Cytochrome c" evidence="10">
    <location>
        <begin position="10"/>
        <end position="122"/>
    </location>
</feature>
<dbReference type="GO" id="GO:0005506">
    <property type="term" value="F:iron ion binding"/>
    <property type="evidence" value="ECO:0007669"/>
    <property type="project" value="InterPro"/>
</dbReference>
<keyword evidence="5" id="KW-0574">Periplasm</keyword>
<keyword evidence="12" id="KW-1185">Reference proteome</keyword>
<feature type="binding site" description="axial binding residue" evidence="9">
    <location>
        <position position="186"/>
    </location>
    <ligand>
        <name>heme c</name>
        <dbReference type="ChEBI" id="CHEBI:61717"/>
        <label>2</label>
    </ligand>
    <ligandPart>
        <name>Fe</name>
        <dbReference type="ChEBI" id="CHEBI:18248"/>
    </ligandPart>
</feature>
<dbReference type="GO" id="GO:0020037">
    <property type="term" value="F:heme binding"/>
    <property type="evidence" value="ECO:0007669"/>
    <property type="project" value="InterPro"/>
</dbReference>
<keyword evidence="7 9" id="KW-0408">Iron</keyword>
<feature type="domain" description="Cytochrome c" evidence="10">
    <location>
        <begin position="118"/>
        <end position="209"/>
    </location>
</feature>
<dbReference type="InterPro" id="IPR024167">
    <property type="entry name" value="Cytochrome_c4-like"/>
</dbReference>
<evidence type="ECO:0000256" key="3">
    <source>
        <dbReference type="ARBA" id="ARBA00022617"/>
    </source>
</evidence>
<accession>A0A345YH88</accession>
<evidence type="ECO:0000256" key="6">
    <source>
        <dbReference type="ARBA" id="ARBA00022982"/>
    </source>
</evidence>
<sequence>MKRRTVLIGAALALGVGYFAYPLVDTYLAANAIEQRMASEAQAIERQPILQVAEGCFGCHGDGGKSKSDIYPSIAGHPKNYVAEQLRAYADGSRSSAIMQPLSLSLSDAEIDSLSRWFAAQDGPATKLQSVPQALATCTACHGAGLEGSADPGNPAPRLAGQGADYVRAQLLLFRSGERADPTGAMNTIAAVMAESDIDEAANALATANRR</sequence>
<dbReference type="AlphaFoldDB" id="A0A345YH88"/>
<evidence type="ECO:0000256" key="7">
    <source>
        <dbReference type="ARBA" id="ARBA00023004"/>
    </source>
</evidence>
<dbReference type="InterPro" id="IPR050597">
    <property type="entry name" value="Cytochrome_c_Oxidase_Subunit"/>
</dbReference>
<evidence type="ECO:0000259" key="10">
    <source>
        <dbReference type="PROSITE" id="PS51007"/>
    </source>
</evidence>
<dbReference type="PANTHER" id="PTHR33751:SF9">
    <property type="entry name" value="CYTOCHROME C4"/>
    <property type="match status" value="1"/>
</dbReference>
<dbReference type="PROSITE" id="PS51007">
    <property type="entry name" value="CYTC"/>
    <property type="match status" value="2"/>
</dbReference>
<evidence type="ECO:0000256" key="2">
    <source>
        <dbReference type="ARBA" id="ARBA00022448"/>
    </source>
</evidence>
<feature type="binding site" description="covalent" evidence="8">
    <location>
        <position position="138"/>
    </location>
    <ligand>
        <name>heme c</name>
        <dbReference type="ChEBI" id="CHEBI:61717"/>
        <label>2</label>
    </ligand>
</feature>
<feature type="binding site" description="axial binding residue" evidence="9">
    <location>
        <position position="99"/>
    </location>
    <ligand>
        <name>heme c</name>
        <dbReference type="ChEBI" id="CHEBI:61717"/>
        <label>1</label>
    </ligand>
    <ligandPart>
        <name>Fe</name>
        <dbReference type="ChEBI" id="CHEBI:18248"/>
    </ligandPart>
</feature>
<dbReference type="OrthoDB" id="9773456at2"/>
<dbReference type="RefSeq" id="WP_115417604.1">
    <property type="nucleotide sequence ID" value="NZ_CP031357.1"/>
</dbReference>
<evidence type="ECO:0000313" key="12">
    <source>
        <dbReference type="Proteomes" id="UP000254508"/>
    </source>
</evidence>
<organism evidence="11 12">
    <name type="scientific">Erythrobacter aureus</name>
    <dbReference type="NCBI Taxonomy" id="2182384"/>
    <lineage>
        <taxon>Bacteria</taxon>
        <taxon>Pseudomonadati</taxon>
        <taxon>Pseudomonadota</taxon>
        <taxon>Alphaproteobacteria</taxon>
        <taxon>Sphingomonadales</taxon>
        <taxon>Erythrobacteraceae</taxon>
        <taxon>Erythrobacter/Porphyrobacter group</taxon>
        <taxon>Erythrobacter</taxon>
    </lineage>
</organism>
<name>A0A345YH88_9SPHN</name>
<feature type="binding site" description="covalent" evidence="8">
    <location>
        <position position="141"/>
    </location>
    <ligand>
        <name>heme c</name>
        <dbReference type="ChEBI" id="CHEBI:61717"/>
        <label>2</label>
    </ligand>
</feature>